<gene>
    <name evidence="1" type="ORF">E5357_08860</name>
</gene>
<accession>A0AC61R032</accession>
<comment type="caution">
    <text evidence="1">The sequence shown here is derived from an EMBL/GenBank/DDBJ whole genome shotgun (WGS) entry which is preliminary data.</text>
</comment>
<keyword evidence="2" id="KW-1185">Reference proteome</keyword>
<evidence type="ECO:0000313" key="2">
    <source>
        <dbReference type="Proteomes" id="UP000307720"/>
    </source>
</evidence>
<reference evidence="1" key="1">
    <citation type="submission" date="2019-04" db="EMBL/GenBank/DDBJ databases">
        <title>Microbes associate with the intestines of laboratory mice.</title>
        <authorList>
            <person name="Navarre W."/>
            <person name="Wong E."/>
            <person name="Huang K."/>
            <person name="Tropini C."/>
            <person name="Ng K."/>
            <person name="Yu B."/>
        </authorList>
    </citation>
    <scope>NUCLEOTIDE SEQUENCE</scope>
    <source>
        <strain evidence="1">NM72_1-8</strain>
    </source>
</reference>
<name>A0AC61R032_9FIRM</name>
<protein>
    <submittedName>
        <fullName evidence="1">PAS domain-containing sensor histidine kinase</fullName>
    </submittedName>
</protein>
<evidence type="ECO:0000313" key="1">
    <source>
        <dbReference type="EMBL" id="TGX98464.1"/>
    </source>
</evidence>
<organism evidence="1 2">
    <name type="scientific">Hominisplanchenecus murintestinalis</name>
    <dbReference type="NCBI Taxonomy" id="2941517"/>
    <lineage>
        <taxon>Bacteria</taxon>
        <taxon>Bacillati</taxon>
        <taxon>Bacillota</taxon>
        <taxon>Clostridia</taxon>
        <taxon>Lachnospirales</taxon>
        <taxon>Lachnospiraceae</taxon>
        <taxon>Hominisplanchenecus</taxon>
    </lineage>
</organism>
<dbReference type="EMBL" id="SRZB01000017">
    <property type="protein sequence ID" value="TGX98464.1"/>
    <property type="molecule type" value="Genomic_DNA"/>
</dbReference>
<proteinExistence type="predicted"/>
<keyword evidence="1" id="KW-0418">Kinase</keyword>
<sequence length="453" mass="50583">MTKQIFKAVCLAAIAVFGASLVIIMGALYGYFSEMQMKQIRIQSELAARGVENNGLAYLDSLKDEEYRVTWIAADGTVKYDSRTDGRTMENHLEREEIREALSGGIGESARYSSTLMEQQLYCARKLADGTVLRLSGTQYTWWTLALGMQQPILLIASFAIGFSLFLAFRFSRKIVEPLNRLDLDSPRPEDIYEELSPLVSRIGSQKRQLKTQAEEKAKAEQMRREFTANVSHELKTPLQSISGCAELLLGGMVKPEDVPRFSRQIFSESQRMIVLIEDIIKLSHLDEGASDMQWENADLYELAERTAATLMPAAEKAGVLLLLTGKKSVLYGIPQLLSGIIFNLCDNAIKYNHPGGNAVIHISDDEDTVYLSVSDNGIGIPHEQQTRIFERFYRVDKSHSKEVGGTGLGLSIVKHSAKLHHAEIRLQSTLGKGTKITISFPKRHIVQLLADK</sequence>
<dbReference type="Proteomes" id="UP000307720">
    <property type="component" value="Unassembled WGS sequence"/>
</dbReference>
<keyword evidence="1" id="KW-0808">Transferase</keyword>